<keyword evidence="2" id="KW-1185">Reference proteome</keyword>
<reference evidence="1 2" key="1">
    <citation type="submission" date="2019-11" db="EMBL/GenBank/DDBJ databases">
        <title>Whole genome sequence of Oryza granulata.</title>
        <authorList>
            <person name="Li W."/>
        </authorList>
    </citation>
    <scope>NUCLEOTIDE SEQUENCE [LARGE SCALE GENOMIC DNA]</scope>
    <source>
        <strain evidence="2">cv. Menghai</strain>
        <tissue evidence="1">Leaf</tissue>
    </source>
</reference>
<evidence type="ECO:0000313" key="1">
    <source>
        <dbReference type="EMBL" id="KAF0899344.1"/>
    </source>
</evidence>
<evidence type="ECO:0000313" key="2">
    <source>
        <dbReference type="Proteomes" id="UP000479710"/>
    </source>
</evidence>
<proteinExistence type="predicted"/>
<name>A0A6G1CHU6_9ORYZ</name>
<sequence length="193" mass="21644">MGEVRLLKEEMERLQDFLGAVNDNRGSAQVQEREPAWIRRIRVATYDASNTIGVAEYMTRRNRLNKGLLGAISRPQARRRMPSKHRSKQARCSGAALTSPPFLCPRRLQSSLPAVLAAVACCPWRQHLLLQSSVSATCRPSRHYRLPSPLPPPAIPPATLLLLMRPRHLLSLPWIAPSHRLLPVCTEEAATPR</sequence>
<organism evidence="1 2">
    <name type="scientific">Oryza meyeriana var. granulata</name>
    <dbReference type="NCBI Taxonomy" id="110450"/>
    <lineage>
        <taxon>Eukaryota</taxon>
        <taxon>Viridiplantae</taxon>
        <taxon>Streptophyta</taxon>
        <taxon>Embryophyta</taxon>
        <taxon>Tracheophyta</taxon>
        <taxon>Spermatophyta</taxon>
        <taxon>Magnoliopsida</taxon>
        <taxon>Liliopsida</taxon>
        <taxon>Poales</taxon>
        <taxon>Poaceae</taxon>
        <taxon>BOP clade</taxon>
        <taxon>Oryzoideae</taxon>
        <taxon>Oryzeae</taxon>
        <taxon>Oryzinae</taxon>
        <taxon>Oryza</taxon>
        <taxon>Oryza meyeriana</taxon>
    </lineage>
</organism>
<dbReference type="EMBL" id="SPHZ02000009">
    <property type="protein sequence ID" value="KAF0899344.1"/>
    <property type="molecule type" value="Genomic_DNA"/>
</dbReference>
<evidence type="ECO:0008006" key="3">
    <source>
        <dbReference type="Google" id="ProtNLM"/>
    </source>
</evidence>
<dbReference type="Proteomes" id="UP000479710">
    <property type="component" value="Unassembled WGS sequence"/>
</dbReference>
<gene>
    <name evidence="1" type="ORF">E2562_018238</name>
</gene>
<protein>
    <recommendedName>
        <fullName evidence="3">Rx N-terminal domain-containing protein</fullName>
    </recommendedName>
</protein>
<dbReference type="AlphaFoldDB" id="A0A6G1CHU6"/>
<comment type="caution">
    <text evidence="1">The sequence shown here is derived from an EMBL/GenBank/DDBJ whole genome shotgun (WGS) entry which is preliminary data.</text>
</comment>
<accession>A0A6G1CHU6</accession>